<reference evidence="3" key="2">
    <citation type="submission" date="2014-02" db="EMBL/GenBank/DDBJ databases">
        <title>Complete DNA sequence of /Kuraishia capsulata/ illustrates novel genomic features among budding yeasts (/Saccharomycotina/).</title>
        <authorList>
            <person name="Morales L."/>
            <person name="Noel B."/>
            <person name="Porcel B."/>
            <person name="Marcet-Houben M."/>
            <person name="Hullo M-F."/>
            <person name="Sacerdot C."/>
            <person name="Tekaia F."/>
            <person name="Leh-Louis V."/>
            <person name="Despons L."/>
            <person name="Khanna V."/>
            <person name="Aury J-M."/>
            <person name="Barbe V."/>
            <person name="Couloux A."/>
            <person name="Labadie K."/>
            <person name="Pelletier E."/>
            <person name="Souciet J-L."/>
            <person name="Boekhout T."/>
            <person name="Gabaldon T."/>
            <person name="Wincker P."/>
            <person name="Dujon B."/>
        </authorList>
    </citation>
    <scope>NUCLEOTIDE SEQUENCE</scope>
    <source>
        <strain evidence="3">CBS 1993</strain>
    </source>
</reference>
<protein>
    <recommendedName>
        <fullName evidence="2">USP domain-containing protein</fullName>
    </recommendedName>
</protein>
<feature type="domain" description="USP" evidence="2">
    <location>
        <begin position="67"/>
        <end position="698"/>
    </location>
</feature>
<dbReference type="GO" id="GO:0005634">
    <property type="term" value="C:nucleus"/>
    <property type="evidence" value="ECO:0007669"/>
    <property type="project" value="TreeGrafter"/>
</dbReference>
<feature type="region of interest" description="Disordered" evidence="1">
    <location>
        <begin position="568"/>
        <end position="658"/>
    </location>
</feature>
<dbReference type="InterPro" id="IPR028889">
    <property type="entry name" value="USP"/>
</dbReference>
<dbReference type="OrthoDB" id="2248014at2759"/>
<evidence type="ECO:0000259" key="2">
    <source>
        <dbReference type="PROSITE" id="PS50235"/>
    </source>
</evidence>
<dbReference type="InterPro" id="IPR001394">
    <property type="entry name" value="Peptidase_C19_UCH"/>
</dbReference>
<dbReference type="PANTHER" id="PTHR24006">
    <property type="entry name" value="UBIQUITIN CARBOXYL-TERMINAL HYDROLASE"/>
    <property type="match status" value="1"/>
</dbReference>
<proteinExistence type="predicted"/>
<dbReference type="Proteomes" id="UP000019384">
    <property type="component" value="Unassembled WGS sequence"/>
</dbReference>
<name>W6MM15_9ASCO</name>
<dbReference type="GeneID" id="34520607"/>
<dbReference type="STRING" id="1382522.W6MM15"/>
<evidence type="ECO:0000256" key="1">
    <source>
        <dbReference type="SAM" id="MobiDB-lite"/>
    </source>
</evidence>
<evidence type="ECO:0000313" key="4">
    <source>
        <dbReference type="Proteomes" id="UP000019384"/>
    </source>
</evidence>
<dbReference type="EMBL" id="HG793128">
    <property type="protein sequence ID" value="CDK27223.1"/>
    <property type="molecule type" value="Genomic_DNA"/>
</dbReference>
<dbReference type="InterPro" id="IPR038765">
    <property type="entry name" value="Papain-like_cys_pep_sf"/>
</dbReference>
<dbReference type="PANTHER" id="PTHR24006:SF827">
    <property type="entry name" value="UBIQUITIN CARBOXYL-TERMINAL HYDROLASE 34"/>
    <property type="match status" value="1"/>
</dbReference>
<dbReference type="AlphaFoldDB" id="W6MM15"/>
<dbReference type="InterPro" id="IPR050164">
    <property type="entry name" value="Peptidase_C19"/>
</dbReference>
<feature type="compositionally biased region" description="Polar residues" evidence="1">
    <location>
        <begin position="391"/>
        <end position="414"/>
    </location>
</feature>
<dbReference type="HOGENOM" id="CLU_023181_0_0_1"/>
<reference evidence="3" key="1">
    <citation type="submission" date="2013-12" db="EMBL/GenBank/DDBJ databases">
        <authorList>
            <person name="Genoscope - CEA"/>
        </authorList>
    </citation>
    <scope>NUCLEOTIDE SEQUENCE</scope>
    <source>
        <strain evidence="3">CBS 1993</strain>
    </source>
</reference>
<dbReference type="GO" id="GO:0005829">
    <property type="term" value="C:cytosol"/>
    <property type="evidence" value="ECO:0007669"/>
    <property type="project" value="TreeGrafter"/>
</dbReference>
<dbReference type="Pfam" id="PF00443">
    <property type="entry name" value="UCH"/>
    <property type="match status" value="1"/>
</dbReference>
<keyword evidence="4" id="KW-1185">Reference proteome</keyword>
<dbReference type="GO" id="GO:0004843">
    <property type="term" value="F:cysteine-type deubiquitinase activity"/>
    <property type="evidence" value="ECO:0007669"/>
    <property type="project" value="InterPro"/>
</dbReference>
<accession>W6MM15</accession>
<dbReference type="PROSITE" id="PS00973">
    <property type="entry name" value="USP_2"/>
    <property type="match status" value="1"/>
</dbReference>
<dbReference type="Gene3D" id="3.90.70.10">
    <property type="entry name" value="Cysteine proteinases"/>
    <property type="match status" value="1"/>
</dbReference>
<feature type="region of interest" description="Disordered" evidence="1">
    <location>
        <begin position="387"/>
        <end position="502"/>
    </location>
</feature>
<dbReference type="RefSeq" id="XP_022459219.1">
    <property type="nucleotide sequence ID" value="XM_022601592.1"/>
</dbReference>
<dbReference type="InterPro" id="IPR018200">
    <property type="entry name" value="USP_CS"/>
</dbReference>
<feature type="compositionally biased region" description="Acidic residues" evidence="1">
    <location>
        <begin position="436"/>
        <end position="453"/>
    </location>
</feature>
<feature type="compositionally biased region" description="Low complexity" evidence="1">
    <location>
        <begin position="594"/>
        <end position="635"/>
    </location>
</feature>
<feature type="compositionally biased region" description="Low complexity" evidence="1">
    <location>
        <begin position="457"/>
        <end position="477"/>
    </location>
</feature>
<organism evidence="3 4">
    <name type="scientific">Kuraishia capsulata CBS 1993</name>
    <dbReference type="NCBI Taxonomy" id="1382522"/>
    <lineage>
        <taxon>Eukaryota</taxon>
        <taxon>Fungi</taxon>
        <taxon>Dikarya</taxon>
        <taxon>Ascomycota</taxon>
        <taxon>Saccharomycotina</taxon>
        <taxon>Pichiomycetes</taxon>
        <taxon>Pichiales</taxon>
        <taxon>Pichiaceae</taxon>
        <taxon>Kuraishia</taxon>
    </lineage>
</organism>
<sequence>MYHWLRNFLFDQGNRAVLPRSSLSLTLAKLANTKWLLLLIGTALYVLYPSARSSAMFSKRRPDKYTTGMINMTVDCFANSTLQALAAIPGLNVYLNEMLTALSRLEAAAKIDRSFEESSIPQLVLHRALVEILSKLQEVVSGSRVCSVWDFLHVLEKIYNSRISRNQHDAHELLMLILETLERENSLVKRFVGNGNHGPVPRFPFTGLLRNQLRCLSCNGSSPFKSSPCTILSFSTPQQDSVVLEQLMAQNESENISGYACTQCRVRHAVNTLEWMKSDGKKLGDEDFKMLESLRDLLAKGLAINDDLDADIELYLKRFPGADGPAVRTTVNKMTNIVGAPEILAIHLSRSIYQNTQATRNPCEVAFKETLTVSVDSSLLEQMEQIETNHESGTTSDRSVTASVRDSQPVSVANSLLMGEEKPETDFYEDIGQVSETEEGEGEGGDENEDEDDSHSISESTSSLSDSSVRSQSMVPPSVSPPTTAPTTVPDTTNTQLQPAAIISPTSKKFNYRLKAMVRHQGSHSLGHYECYRHKPTFYKNPDGTYSTDLPPLLDERTLRQGGIIDAAMNNQPNLNDDQIGDNSRADQDDSQSDDMAVASSDDQRLRSPVSKPPSRSGSVSSRFRSRVSSLVGGRRPSELDISLKPDSSPARSPRRKRLMSSIRMPFWRISDTKITEVSVEDVLNDSKAVYMLFYERINA</sequence>
<gene>
    <name evidence="3" type="ORF">KUCA_T00003201001</name>
</gene>
<evidence type="ECO:0000313" key="3">
    <source>
        <dbReference type="EMBL" id="CDK27223.1"/>
    </source>
</evidence>
<dbReference type="GO" id="GO:0016579">
    <property type="term" value="P:protein deubiquitination"/>
    <property type="evidence" value="ECO:0007669"/>
    <property type="project" value="InterPro"/>
</dbReference>
<dbReference type="PROSITE" id="PS50235">
    <property type="entry name" value="USP_3"/>
    <property type="match status" value="1"/>
</dbReference>
<dbReference type="SUPFAM" id="SSF54001">
    <property type="entry name" value="Cysteine proteinases"/>
    <property type="match status" value="1"/>
</dbReference>